<dbReference type="GeneID" id="14871407"/>
<accession>F4PYB2</accession>
<organism evidence="2 3">
    <name type="scientific">Cavenderia fasciculata</name>
    <name type="common">Slime mold</name>
    <name type="synonym">Dictyostelium fasciculatum</name>
    <dbReference type="NCBI Taxonomy" id="261658"/>
    <lineage>
        <taxon>Eukaryota</taxon>
        <taxon>Amoebozoa</taxon>
        <taxon>Evosea</taxon>
        <taxon>Eumycetozoa</taxon>
        <taxon>Dictyostelia</taxon>
        <taxon>Acytosteliales</taxon>
        <taxon>Cavenderiaceae</taxon>
        <taxon>Cavenderia</taxon>
    </lineage>
</organism>
<evidence type="ECO:0000256" key="1">
    <source>
        <dbReference type="SAM" id="Phobius"/>
    </source>
</evidence>
<proteinExistence type="predicted"/>
<keyword evidence="1" id="KW-0812">Transmembrane</keyword>
<feature type="transmembrane region" description="Helical" evidence="1">
    <location>
        <begin position="86"/>
        <end position="110"/>
    </location>
</feature>
<keyword evidence="1" id="KW-1133">Transmembrane helix</keyword>
<evidence type="ECO:0000313" key="3">
    <source>
        <dbReference type="Proteomes" id="UP000007797"/>
    </source>
</evidence>
<feature type="transmembrane region" description="Helical" evidence="1">
    <location>
        <begin position="9"/>
        <end position="31"/>
    </location>
</feature>
<protein>
    <recommendedName>
        <fullName evidence="4">Transmembrane protein</fullName>
    </recommendedName>
</protein>
<feature type="transmembrane region" description="Helical" evidence="1">
    <location>
        <begin position="196"/>
        <end position="223"/>
    </location>
</feature>
<dbReference type="RefSeq" id="XP_004357650.1">
    <property type="nucleotide sequence ID" value="XM_004357593.1"/>
</dbReference>
<evidence type="ECO:0008006" key="4">
    <source>
        <dbReference type="Google" id="ProtNLM"/>
    </source>
</evidence>
<reference evidence="3" key="1">
    <citation type="journal article" date="2011" name="Genome Res.">
        <title>Phylogeny-wide analysis of social amoeba genomes highlights ancient origins for complex intercellular communication.</title>
        <authorList>
            <person name="Heidel A.J."/>
            <person name="Lawal H.M."/>
            <person name="Felder M."/>
            <person name="Schilde C."/>
            <person name="Helps N.R."/>
            <person name="Tunggal B."/>
            <person name="Rivero F."/>
            <person name="John U."/>
            <person name="Schleicher M."/>
            <person name="Eichinger L."/>
            <person name="Platzer M."/>
            <person name="Noegel A.A."/>
            <person name="Schaap P."/>
            <person name="Gloeckner G."/>
        </authorList>
    </citation>
    <scope>NUCLEOTIDE SEQUENCE [LARGE SCALE GENOMIC DNA]</scope>
    <source>
        <strain evidence="3">SH3</strain>
    </source>
</reference>
<dbReference type="AlphaFoldDB" id="F4PYB2"/>
<dbReference type="KEGG" id="dfa:DFA_02166"/>
<keyword evidence="1" id="KW-0472">Membrane</keyword>
<dbReference type="EMBL" id="GL883015">
    <property type="protein sequence ID" value="EGG19379.1"/>
    <property type="molecule type" value="Genomic_DNA"/>
</dbReference>
<dbReference type="InterPro" id="IPR040291">
    <property type="entry name" value="DDB_G0287341-like"/>
</dbReference>
<feature type="transmembrane region" description="Helical" evidence="1">
    <location>
        <begin position="122"/>
        <end position="148"/>
    </location>
</feature>
<evidence type="ECO:0000313" key="2">
    <source>
        <dbReference type="EMBL" id="EGG19379.1"/>
    </source>
</evidence>
<dbReference type="PANTHER" id="PTHR35202">
    <property type="entry name" value="TRANSMEMBRANE PROTEIN-RELATED"/>
    <property type="match status" value="1"/>
</dbReference>
<sequence>MDDIINNNFVIFFLILSSWALLIVSFSSYWYKEESHFLTSNSQVIKYYRFDQMRTEYWNYSVFESAVIIPMRDILSYGSQLSIYRASLSLVILGWIALTATLVLLFLNIFEYMSDFRFAVPLIRTVILLALGFSSASCLTFIGIGSALEEDCQATNNLEYARCSHDDRGVFLQHYVFDDTRYHFEEDVERAHGPAYAWYTAVASSSCLLVASILSFALPALAIE</sequence>
<name>F4PYB2_CACFS</name>
<gene>
    <name evidence="2" type="ORF">DFA_02166</name>
</gene>
<keyword evidence="3" id="KW-1185">Reference proteome</keyword>
<dbReference type="Proteomes" id="UP000007797">
    <property type="component" value="Unassembled WGS sequence"/>
</dbReference>